<dbReference type="STRING" id="762967.HMPREF9440_00034"/>
<dbReference type="PANTHER" id="PTHR31367">
    <property type="entry name" value="CYTOSOLIC 5'-NUCLEOTIDASE 1 FAMILY MEMBER"/>
    <property type="match status" value="1"/>
</dbReference>
<dbReference type="GO" id="GO:0008253">
    <property type="term" value="F:5'-nucleotidase activity"/>
    <property type="evidence" value="ECO:0007669"/>
    <property type="project" value="InterPro"/>
</dbReference>
<dbReference type="AlphaFoldDB" id="H3KBD9"/>
<dbReference type="OrthoDB" id="9778569at2"/>
<dbReference type="PANTHER" id="PTHR31367:SF5">
    <property type="entry name" value="CYTOSOLIC 5'-NUCLEOTIDASE 1A"/>
    <property type="match status" value="1"/>
</dbReference>
<keyword evidence="2" id="KW-1185">Reference proteome</keyword>
<dbReference type="GO" id="GO:0000166">
    <property type="term" value="F:nucleotide binding"/>
    <property type="evidence" value="ECO:0007669"/>
    <property type="project" value="InterPro"/>
</dbReference>
<dbReference type="HOGENOM" id="CLU_060123_0_0_4"/>
<gene>
    <name evidence="1" type="ORF">HMPREF9440_00034</name>
</gene>
<dbReference type="Proteomes" id="UP000004956">
    <property type="component" value="Unassembled WGS sequence"/>
</dbReference>
<protein>
    <submittedName>
        <fullName evidence="1">5'-nucleotidase</fullName>
    </submittedName>
</protein>
<sequence length="315" mass="35255">MVTPNPNDRLVVAVSSRALFDLEEEHRLFEEQGYAAFRDYQVAHKEDPLPPGVAFPFVKRLLALNDHFGEENPFQVVVLSRNSPESAQRIFHSCRHWNLPVTSGAFTSGQSTFPFLRAFNVSLFLSANPKSVKMAIESGLPGGLVLPNTVEDVDDQDPSLRIAFDFDGVIIDDEAEREYQKEGLAGFHQLERSKAATPHEPGPLRGLFAKLSHFQRLDYDLHGRDNPYFHPAIRISIVTARGSQSADRLVTTLKTFGMSAAELFLLDGLDKTPILNAIRPHIFFDDQMRHLEDTKSVVPSVLVPFGIHNVPEAEE</sequence>
<name>H3KBD9_9BURK</name>
<dbReference type="GO" id="GO:0009117">
    <property type="term" value="P:nucleotide metabolic process"/>
    <property type="evidence" value="ECO:0007669"/>
    <property type="project" value="InterPro"/>
</dbReference>
<organism evidence="1 2">
    <name type="scientific">Sutterella parvirubra YIT 11816</name>
    <dbReference type="NCBI Taxonomy" id="762967"/>
    <lineage>
        <taxon>Bacteria</taxon>
        <taxon>Pseudomonadati</taxon>
        <taxon>Pseudomonadota</taxon>
        <taxon>Betaproteobacteria</taxon>
        <taxon>Burkholderiales</taxon>
        <taxon>Sutterellaceae</taxon>
        <taxon>Sutterella</taxon>
    </lineage>
</organism>
<accession>H3KBD9</accession>
<dbReference type="Pfam" id="PF06189">
    <property type="entry name" value="5-nucleotidase"/>
    <property type="match status" value="1"/>
</dbReference>
<dbReference type="GO" id="GO:0000287">
    <property type="term" value="F:magnesium ion binding"/>
    <property type="evidence" value="ECO:0007669"/>
    <property type="project" value="InterPro"/>
</dbReference>
<reference evidence="1 2" key="1">
    <citation type="submission" date="2011-11" db="EMBL/GenBank/DDBJ databases">
        <authorList>
            <person name="Weinstock G."/>
            <person name="Sodergren E."/>
            <person name="Clifton S."/>
            <person name="Fulton L."/>
            <person name="Fulton B."/>
            <person name="Courtney L."/>
            <person name="Fronick C."/>
            <person name="Harrison M."/>
            <person name="Strong C."/>
            <person name="Farmer C."/>
            <person name="Delahaunty K."/>
            <person name="Markovic C."/>
            <person name="Hall O."/>
            <person name="Minx P."/>
            <person name="Tomlinson C."/>
            <person name="Mitreva M."/>
            <person name="Hou S."/>
            <person name="Chen J."/>
            <person name="Wollam A."/>
            <person name="Pepin K.H."/>
            <person name="Johnson M."/>
            <person name="Bhonagiri V."/>
            <person name="Zhang X."/>
            <person name="Suruliraj S."/>
            <person name="Warren W."/>
            <person name="Chinwalla A."/>
            <person name="Mardis E.R."/>
            <person name="Wilson R.K."/>
        </authorList>
    </citation>
    <scope>NUCLEOTIDE SEQUENCE [LARGE SCALE GENOMIC DNA]</scope>
    <source>
        <strain evidence="1 2">YIT 11816</strain>
    </source>
</reference>
<dbReference type="PATRIC" id="fig|762967.3.peg.31"/>
<dbReference type="InterPro" id="IPR010394">
    <property type="entry name" value="5-nucleotidase"/>
</dbReference>
<evidence type="ECO:0000313" key="2">
    <source>
        <dbReference type="Proteomes" id="UP000004956"/>
    </source>
</evidence>
<proteinExistence type="predicted"/>
<comment type="caution">
    <text evidence="1">The sequence shown here is derived from an EMBL/GenBank/DDBJ whole genome shotgun (WGS) entry which is preliminary data.</text>
</comment>
<dbReference type="EMBL" id="AFBQ01000002">
    <property type="protein sequence ID" value="EHY32572.1"/>
    <property type="molecule type" value="Genomic_DNA"/>
</dbReference>
<evidence type="ECO:0000313" key="1">
    <source>
        <dbReference type="EMBL" id="EHY32572.1"/>
    </source>
</evidence>
<dbReference type="RefSeq" id="WP_008540328.1">
    <property type="nucleotide sequence ID" value="NZ_JH604836.1"/>
</dbReference>
<dbReference type="GO" id="GO:0005737">
    <property type="term" value="C:cytoplasm"/>
    <property type="evidence" value="ECO:0007669"/>
    <property type="project" value="InterPro"/>
</dbReference>